<feature type="transmembrane region" description="Helical" evidence="7">
    <location>
        <begin position="125"/>
        <end position="149"/>
    </location>
</feature>
<evidence type="ECO:0000256" key="5">
    <source>
        <dbReference type="ARBA" id="ARBA00022989"/>
    </source>
</evidence>
<keyword evidence="2" id="KW-0813">Transport</keyword>
<evidence type="ECO:0000256" key="7">
    <source>
        <dbReference type="SAM" id="Phobius"/>
    </source>
</evidence>
<keyword evidence="6 7" id="KW-0472">Membrane</keyword>
<evidence type="ECO:0000256" key="1">
    <source>
        <dbReference type="ARBA" id="ARBA00004651"/>
    </source>
</evidence>
<protein>
    <submittedName>
        <fullName evidence="9">MFS transporter</fullName>
    </submittedName>
</protein>
<feature type="transmembrane region" description="Helical" evidence="7">
    <location>
        <begin position="424"/>
        <end position="445"/>
    </location>
</feature>
<feature type="transmembrane region" description="Helical" evidence="7">
    <location>
        <begin position="187"/>
        <end position="208"/>
    </location>
</feature>
<feature type="transmembrane region" description="Helical" evidence="7">
    <location>
        <begin position="155"/>
        <end position="175"/>
    </location>
</feature>
<feature type="transmembrane region" description="Helical" evidence="7">
    <location>
        <begin position="67"/>
        <end position="86"/>
    </location>
</feature>
<comment type="caution">
    <text evidence="9">The sequence shown here is derived from an EMBL/GenBank/DDBJ whole genome shotgun (WGS) entry which is preliminary data.</text>
</comment>
<dbReference type="SUPFAM" id="SSF103473">
    <property type="entry name" value="MFS general substrate transporter"/>
    <property type="match status" value="1"/>
</dbReference>
<keyword evidence="5 7" id="KW-1133">Transmembrane helix</keyword>
<name>A0A368XBV3_9BURK</name>
<dbReference type="PANTHER" id="PTHR42718:SF46">
    <property type="entry name" value="BLR6921 PROTEIN"/>
    <property type="match status" value="1"/>
</dbReference>
<dbReference type="PANTHER" id="PTHR42718">
    <property type="entry name" value="MAJOR FACILITATOR SUPERFAMILY MULTIDRUG TRANSPORTER MFSC"/>
    <property type="match status" value="1"/>
</dbReference>
<feature type="domain" description="Major facilitator superfamily (MFS) profile" evidence="8">
    <location>
        <begin position="1"/>
        <end position="451"/>
    </location>
</feature>
<feature type="transmembrane region" description="Helical" evidence="7">
    <location>
        <begin position="344"/>
        <end position="363"/>
    </location>
</feature>
<evidence type="ECO:0000256" key="6">
    <source>
        <dbReference type="ARBA" id="ARBA00023136"/>
    </source>
</evidence>
<dbReference type="EMBL" id="QPJK01000014">
    <property type="protein sequence ID" value="RCW64696.1"/>
    <property type="molecule type" value="Genomic_DNA"/>
</dbReference>
<dbReference type="InterPro" id="IPR036259">
    <property type="entry name" value="MFS_trans_sf"/>
</dbReference>
<dbReference type="Proteomes" id="UP000252884">
    <property type="component" value="Unassembled WGS sequence"/>
</dbReference>
<feature type="transmembrane region" description="Helical" evidence="7">
    <location>
        <begin position="291"/>
        <end position="309"/>
    </location>
</feature>
<keyword evidence="10" id="KW-1185">Reference proteome</keyword>
<evidence type="ECO:0000256" key="2">
    <source>
        <dbReference type="ARBA" id="ARBA00022448"/>
    </source>
</evidence>
<feature type="transmembrane region" description="Helical" evidence="7">
    <location>
        <begin position="214"/>
        <end position="233"/>
    </location>
</feature>
<dbReference type="Pfam" id="PF07690">
    <property type="entry name" value="MFS_1"/>
    <property type="match status" value="1"/>
</dbReference>
<dbReference type="GO" id="GO:0022857">
    <property type="term" value="F:transmembrane transporter activity"/>
    <property type="evidence" value="ECO:0007669"/>
    <property type="project" value="InterPro"/>
</dbReference>
<comment type="subcellular location">
    <subcellularLocation>
        <location evidence="1">Cell membrane</location>
        <topology evidence="1">Multi-pass membrane protein</topology>
    </subcellularLocation>
</comment>
<feature type="transmembrane region" description="Helical" evidence="7">
    <location>
        <begin position="92"/>
        <end position="113"/>
    </location>
</feature>
<feature type="transmembrane region" description="Helical" evidence="7">
    <location>
        <begin position="35"/>
        <end position="55"/>
    </location>
</feature>
<feature type="transmembrane region" description="Helical" evidence="7">
    <location>
        <begin position="384"/>
        <end position="404"/>
    </location>
</feature>
<dbReference type="OrthoDB" id="9807274at2"/>
<reference evidence="9 10" key="1">
    <citation type="submission" date="2018-07" db="EMBL/GenBank/DDBJ databases">
        <title>Genomic Encyclopedia of Type Strains, Phase IV (KMG-IV): sequencing the most valuable type-strain genomes for metagenomic binning, comparative biology and taxonomic classification.</title>
        <authorList>
            <person name="Goeker M."/>
        </authorList>
    </citation>
    <scope>NUCLEOTIDE SEQUENCE [LARGE SCALE GENOMIC DNA]</scope>
    <source>
        <strain evidence="9 10">DSM 21634</strain>
    </source>
</reference>
<evidence type="ECO:0000256" key="4">
    <source>
        <dbReference type="ARBA" id="ARBA00022692"/>
    </source>
</evidence>
<dbReference type="Gene3D" id="1.20.1250.20">
    <property type="entry name" value="MFS general substrate transporter like domains"/>
    <property type="match status" value="1"/>
</dbReference>
<dbReference type="RefSeq" id="WP_114472080.1">
    <property type="nucleotide sequence ID" value="NZ_QPJK01000014.1"/>
</dbReference>
<feature type="transmembrane region" description="Helical" evidence="7">
    <location>
        <begin position="254"/>
        <end position="279"/>
    </location>
</feature>
<dbReference type="InterPro" id="IPR011701">
    <property type="entry name" value="MFS"/>
</dbReference>
<keyword evidence="4 7" id="KW-0812">Transmembrane</keyword>
<dbReference type="InterPro" id="IPR020846">
    <property type="entry name" value="MFS_dom"/>
</dbReference>
<accession>A0A368XBV3</accession>
<evidence type="ECO:0000313" key="9">
    <source>
        <dbReference type="EMBL" id="RCW64696.1"/>
    </source>
</evidence>
<gene>
    <name evidence="9" type="ORF">DES41_1148</name>
</gene>
<keyword evidence="3" id="KW-1003">Cell membrane</keyword>
<evidence type="ECO:0000313" key="10">
    <source>
        <dbReference type="Proteomes" id="UP000252884"/>
    </source>
</evidence>
<feature type="transmembrane region" description="Helical" evidence="7">
    <location>
        <begin position="321"/>
        <end position="338"/>
    </location>
</feature>
<evidence type="ECO:0000256" key="3">
    <source>
        <dbReference type="ARBA" id="ARBA00022475"/>
    </source>
</evidence>
<dbReference type="PROSITE" id="PS50850">
    <property type="entry name" value="MFS"/>
    <property type="match status" value="1"/>
</dbReference>
<dbReference type="GO" id="GO:0005886">
    <property type="term" value="C:plasma membrane"/>
    <property type="evidence" value="ECO:0007669"/>
    <property type="project" value="UniProtKB-SubCell"/>
</dbReference>
<dbReference type="Gene3D" id="1.20.1720.10">
    <property type="entry name" value="Multidrug resistance protein D"/>
    <property type="match status" value="1"/>
</dbReference>
<proteinExistence type="predicted"/>
<dbReference type="AlphaFoldDB" id="A0A368XBV3"/>
<organism evidence="9 10">
    <name type="scientific">Pseudorhodoferax soli</name>
    <dbReference type="NCBI Taxonomy" id="545864"/>
    <lineage>
        <taxon>Bacteria</taxon>
        <taxon>Pseudomonadati</taxon>
        <taxon>Pseudomonadota</taxon>
        <taxon>Betaproteobacteria</taxon>
        <taxon>Burkholderiales</taxon>
        <taxon>Comamonadaceae</taxon>
    </lineage>
</organism>
<sequence>MVFALAASVLVASLGVSIATVTLPTLGRVFSADVRQVQWVVLAYLLAVTVAIVLAGRLGDLYGQHRVLVAGLALFTLASAACAAAPGLGWLIAGRVVQGIGAAALMALPLPIAKGLVAQGRVGTAMGLLGTMSALGTAAGPALGGLLIGALGWRAAFVLLMLSGVITLAVALRCIPKAITARTDAGSMDWAGGLWLSIVLLCLALSATGGASGLAIQPWTALVVAAAALVTFVHTERTAARPLVPLHMLRERPVATSLAMNLLVGAIMMSTLVVGPFFLSFGLGLSEAQTGLVMAVGPVVAALSGVPAGRATDRFGTHRTLMAGLLLTAAALCCFAVLSTRFRVPGYVGALVLMTPGFQLFLAANNTAVMTGTHDADKGLLSGLLGLSRNLGFMAGASLAPWTFAFMLDGHGVAGSSSQAIGEAFTGTFAAAAGLCVLAIVLALLGQGGRRGHAPQ</sequence>
<evidence type="ECO:0000259" key="8">
    <source>
        <dbReference type="PROSITE" id="PS50850"/>
    </source>
</evidence>